<dbReference type="InterPro" id="IPR056086">
    <property type="entry name" value="DUF7669"/>
</dbReference>
<dbReference type="AlphaFoldDB" id="A0A7J2S3R9"/>
<evidence type="ECO:0000259" key="2">
    <source>
        <dbReference type="Pfam" id="PF01939"/>
    </source>
</evidence>
<evidence type="ECO:0000259" key="3">
    <source>
        <dbReference type="Pfam" id="PF24706"/>
    </source>
</evidence>
<dbReference type="PANTHER" id="PTHR38814">
    <property type="entry name" value="ENDONUCLEASE NUCS"/>
    <property type="match status" value="1"/>
</dbReference>
<dbReference type="CDD" id="cd22341">
    <property type="entry name" value="NucS-like"/>
    <property type="match status" value="1"/>
</dbReference>
<dbReference type="InterPro" id="IPR048301">
    <property type="entry name" value="NucS_C"/>
</dbReference>
<accession>A0A7J2S3R9</accession>
<reference evidence="4" key="1">
    <citation type="journal article" date="2020" name="mSystems">
        <title>Genome- and Community-Level Interaction Insights into Carbon Utilization and Element Cycling Functions of Hydrothermarchaeota in Hydrothermal Sediment.</title>
        <authorList>
            <person name="Zhou Z."/>
            <person name="Liu Y."/>
            <person name="Xu W."/>
            <person name="Pan J."/>
            <person name="Luo Z.H."/>
            <person name="Li M."/>
        </authorList>
    </citation>
    <scope>NUCLEOTIDE SEQUENCE [LARGE SCALE GENOMIC DNA]</scope>
    <source>
        <strain evidence="4">HyVt-386</strain>
    </source>
</reference>
<sequence length="274" mass="31262">MSDKPYVWQMIKEAVESLGGKASYSEIKDYIWRKYGEVNESTINSQIIVCTVNHPSRIHYPENKKPRVASSRYDFLFSTGQGRVELYDPEKHGVWEIRRDEYGKLVVAQAGLEEHPEVEMSGEITEEERELLFPLESHLRDFIANNIGAITVNGHRLKLYVDEDGRDGVEYPTDVGPIDILALDEADNFVVFELKLSRGADRAMGQLSRYMGWVKRNLSKGRKVKGVIVAKSVDEKLKYAASIIPDISLFEYELNFKIREVGIDDGDKRTGNSR</sequence>
<dbReference type="Proteomes" id="UP000885936">
    <property type="component" value="Unassembled WGS sequence"/>
</dbReference>
<evidence type="ECO:0000256" key="1">
    <source>
        <dbReference type="ARBA" id="ARBA00023125"/>
    </source>
</evidence>
<feature type="domain" description="DUF7669" evidence="3">
    <location>
        <begin position="7"/>
        <end position="86"/>
    </location>
</feature>
<proteinExistence type="predicted"/>
<keyword evidence="1" id="KW-0238">DNA-binding</keyword>
<dbReference type="GO" id="GO:0004519">
    <property type="term" value="F:endonuclease activity"/>
    <property type="evidence" value="ECO:0007669"/>
    <property type="project" value="InterPro"/>
</dbReference>
<dbReference type="EMBL" id="DRIE01000141">
    <property type="protein sequence ID" value="HEC57922.1"/>
    <property type="molecule type" value="Genomic_DNA"/>
</dbReference>
<dbReference type="Pfam" id="PF01939">
    <property type="entry name" value="NucS_C"/>
    <property type="match status" value="1"/>
</dbReference>
<gene>
    <name evidence="4" type="ORF">ENI32_08680</name>
</gene>
<comment type="caution">
    <text evidence="4">The sequence shown here is derived from an EMBL/GenBank/DDBJ whole genome shotgun (WGS) entry which is preliminary data.</text>
</comment>
<dbReference type="Pfam" id="PF24706">
    <property type="entry name" value="DUF7669"/>
    <property type="match status" value="1"/>
</dbReference>
<name>A0A7J2S3R9_9EURY</name>
<dbReference type="InterPro" id="IPR002793">
    <property type="entry name" value="Endonuclease_NucS"/>
</dbReference>
<evidence type="ECO:0000313" key="4">
    <source>
        <dbReference type="EMBL" id="HEC57922.1"/>
    </source>
</evidence>
<dbReference type="GO" id="GO:0003677">
    <property type="term" value="F:DNA binding"/>
    <property type="evidence" value="ECO:0007669"/>
    <property type="project" value="UniProtKB-KW"/>
</dbReference>
<dbReference type="InterPro" id="IPR011856">
    <property type="entry name" value="tRNA_endonuc-like_dom_sf"/>
</dbReference>
<dbReference type="Gene3D" id="3.40.1350.10">
    <property type="match status" value="1"/>
</dbReference>
<organism evidence="4">
    <name type="scientific">Candidatus Syntropharchaeum butanivorans</name>
    <dbReference type="NCBI Taxonomy" id="1839936"/>
    <lineage>
        <taxon>Archaea</taxon>
        <taxon>Methanobacteriati</taxon>
        <taxon>Methanobacteriota</taxon>
        <taxon>Stenosarchaea group</taxon>
        <taxon>Methanomicrobia</taxon>
        <taxon>Methanosarcinales</taxon>
        <taxon>ANME-2 cluster</taxon>
        <taxon>Candidatus Syntropharchaeum</taxon>
    </lineage>
</organism>
<protein>
    <submittedName>
        <fullName evidence="4">DUF91 domain-containing protein</fullName>
    </submittedName>
</protein>
<feature type="domain" description="Endonuclease NucS C-terminal" evidence="2">
    <location>
        <begin position="170"/>
        <end position="236"/>
    </location>
</feature>
<dbReference type="PANTHER" id="PTHR38814:SF1">
    <property type="entry name" value="ENDONUCLEASE NUCS"/>
    <property type="match status" value="1"/>
</dbReference>